<dbReference type="AlphaFoldDB" id="A0A7S4Q2S4"/>
<reference evidence="1" key="1">
    <citation type="submission" date="2021-01" db="EMBL/GenBank/DDBJ databases">
        <authorList>
            <person name="Corre E."/>
            <person name="Pelletier E."/>
            <person name="Niang G."/>
            <person name="Scheremetjew M."/>
            <person name="Finn R."/>
            <person name="Kale V."/>
            <person name="Holt S."/>
            <person name="Cochrane G."/>
            <person name="Meng A."/>
            <person name="Brown T."/>
            <person name="Cohen L."/>
        </authorList>
    </citation>
    <scope>NUCLEOTIDE SEQUENCE</scope>
    <source>
        <strain evidence="1">CCMP3105</strain>
    </source>
</reference>
<evidence type="ECO:0000313" key="1">
    <source>
        <dbReference type="EMBL" id="CAE4570466.1"/>
    </source>
</evidence>
<dbReference type="EMBL" id="HBNR01015412">
    <property type="protein sequence ID" value="CAE4570466.1"/>
    <property type="molecule type" value="Transcribed_RNA"/>
</dbReference>
<organism evidence="1">
    <name type="scientific">Alexandrium monilatum</name>
    <dbReference type="NCBI Taxonomy" id="311494"/>
    <lineage>
        <taxon>Eukaryota</taxon>
        <taxon>Sar</taxon>
        <taxon>Alveolata</taxon>
        <taxon>Dinophyceae</taxon>
        <taxon>Gonyaulacales</taxon>
        <taxon>Pyrocystaceae</taxon>
        <taxon>Alexandrium</taxon>
    </lineage>
</organism>
<accession>A0A7S4Q2S4</accession>
<gene>
    <name evidence="1" type="ORF">AMON00008_LOCUS10085</name>
</gene>
<protein>
    <submittedName>
        <fullName evidence="1">Uncharacterized protein</fullName>
    </submittedName>
</protein>
<sequence>MFATAVPACACADRSCRAAGFGHHRGAAAAAGVVHFAHGHTTEKVQEEVVEAREHKVRFWDHLSHEIIRAKEMLNNLIEKLFGMRRTMPKEAEDISEVIYFPAPHMDEPRRRRS</sequence>
<name>A0A7S4Q2S4_9DINO</name>
<proteinExistence type="predicted"/>